<organism evidence="3 4">
    <name type="scientific">Acinetobacter lanii</name>
    <dbReference type="NCBI Taxonomy" id="2715163"/>
    <lineage>
        <taxon>Bacteria</taxon>
        <taxon>Pseudomonadati</taxon>
        <taxon>Pseudomonadota</taxon>
        <taxon>Gammaproteobacteria</taxon>
        <taxon>Moraxellales</taxon>
        <taxon>Moraxellaceae</taxon>
        <taxon>Acinetobacter</taxon>
    </lineage>
</organism>
<accession>A0A6G8S7D8</accession>
<reference evidence="3 4" key="1">
    <citation type="submission" date="2020-03" db="EMBL/GenBank/DDBJ databases">
        <authorList>
            <person name="Zhu W."/>
        </authorList>
    </citation>
    <scope>NUCLEOTIDE SEQUENCE [LARGE SCALE GENOMIC DNA]</scope>
    <source>
        <strain evidence="3 4">185</strain>
    </source>
</reference>
<evidence type="ECO:0000256" key="1">
    <source>
        <dbReference type="ARBA" id="ARBA00022801"/>
    </source>
</evidence>
<dbReference type="EMBL" id="CP049916">
    <property type="protein sequence ID" value="QIO10034.1"/>
    <property type="molecule type" value="Genomic_DNA"/>
</dbReference>
<sequence>MQFVTHWIETTDQQKLFAKTWGDSQKSALVLVHGYPDNQEVWEPIIQHLIQDFYVVTYDVRGAGQSTVPKKIRAYALPQLSLDLEAVVNQLLPNRQFHIAAHDWGSIQTWESVTEAKFKDRMLSYTTISGPCLDHAAFWMRDQFKHQKPKFFKQLFKSWYIVAFQLPILAPTIWHLFNPERWGKVLNQLEQKKDLPLNHNIAKDGEHGIALYRANFIPRLLKPRQRHAVCPVQAVVLKRDNFVSPELIDEIPKWASEFERVDVDANHWAVLSRPQEIAAYIAAFASKHQH</sequence>
<protein>
    <submittedName>
        <fullName evidence="3">Alpha/beta fold hydrolase</fullName>
    </submittedName>
</protein>
<dbReference type="Proteomes" id="UP000501939">
    <property type="component" value="Chromosome"/>
</dbReference>
<dbReference type="PRINTS" id="PR00412">
    <property type="entry name" value="EPOXHYDRLASE"/>
</dbReference>
<evidence type="ECO:0000313" key="3">
    <source>
        <dbReference type="EMBL" id="QIO10034.1"/>
    </source>
</evidence>
<dbReference type="RefSeq" id="WP_166326973.1">
    <property type="nucleotide sequence ID" value="NZ_CP049916.1"/>
</dbReference>
<dbReference type="GO" id="GO:0016787">
    <property type="term" value="F:hydrolase activity"/>
    <property type="evidence" value="ECO:0007669"/>
    <property type="project" value="UniProtKB-KW"/>
</dbReference>
<gene>
    <name evidence="3" type="ORF">G8D99_14135</name>
</gene>
<dbReference type="PANTHER" id="PTHR43329">
    <property type="entry name" value="EPOXIDE HYDROLASE"/>
    <property type="match status" value="1"/>
</dbReference>
<dbReference type="InterPro" id="IPR029058">
    <property type="entry name" value="AB_hydrolase_fold"/>
</dbReference>
<dbReference type="InterPro" id="IPR000639">
    <property type="entry name" value="Epox_hydrolase-like"/>
</dbReference>
<evidence type="ECO:0000259" key="2">
    <source>
        <dbReference type="Pfam" id="PF00561"/>
    </source>
</evidence>
<dbReference type="SUPFAM" id="SSF53474">
    <property type="entry name" value="alpha/beta-Hydrolases"/>
    <property type="match status" value="1"/>
</dbReference>
<dbReference type="Pfam" id="PF00561">
    <property type="entry name" value="Abhydrolase_1"/>
    <property type="match status" value="1"/>
</dbReference>
<keyword evidence="4" id="KW-1185">Reference proteome</keyword>
<evidence type="ECO:0000313" key="4">
    <source>
        <dbReference type="Proteomes" id="UP000501939"/>
    </source>
</evidence>
<keyword evidence="1 3" id="KW-0378">Hydrolase</keyword>
<proteinExistence type="predicted"/>
<dbReference type="AlphaFoldDB" id="A0A6G8S7D8"/>
<feature type="domain" description="AB hydrolase-1" evidence="2">
    <location>
        <begin position="28"/>
        <end position="273"/>
    </location>
</feature>
<name>A0A6G8S7D8_9GAMM</name>
<dbReference type="KEGG" id="alj:G8D99_14135"/>
<dbReference type="Gene3D" id="3.40.50.1820">
    <property type="entry name" value="alpha/beta hydrolase"/>
    <property type="match status" value="1"/>
</dbReference>
<dbReference type="InterPro" id="IPR000073">
    <property type="entry name" value="AB_hydrolase_1"/>
</dbReference>